<proteinExistence type="predicted"/>
<reference evidence="5" key="1">
    <citation type="submission" date="2020-05" db="EMBL/GenBank/DDBJ databases">
        <authorList>
            <person name="Chiriac C."/>
            <person name="Salcher M."/>
            <person name="Ghai R."/>
            <person name="Kavagutti S V."/>
        </authorList>
    </citation>
    <scope>NUCLEOTIDE SEQUENCE</scope>
</reference>
<name>A0A6J7R420_9ZZZZ</name>
<feature type="transmembrane region" description="Helical" evidence="2">
    <location>
        <begin position="249"/>
        <end position="267"/>
    </location>
</feature>
<organism evidence="5">
    <name type="scientific">freshwater metagenome</name>
    <dbReference type="NCBI Taxonomy" id="449393"/>
    <lineage>
        <taxon>unclassified sequences</taxon>
        <taxon>metagenomes</taxon>
        <taxon>ecological metagenomes</taxon>
    </lineage>
</organism>
<dbReference type="EMBL" id="CAFBMH010000058">
    <property type="protein sequence ID" value="CAB4912834.1"/>
    <property type="molecule type" value="Genomic_DNA"/>
</dbReference>
<keyword evidence="2" id="KW-1133">Transmembrane helix</keyword>
<feature type="transmembrane region" description="Helical" evidence="2">
    <location>
        <begin position="78"/>
        <end position="101"/>
    </location>
</feature>
<sequence length="313" mass="32647">MVVAALLGVVAATTIHDTIARTRPEGSRASTLSIMLGVATLTTVWSDVAVRTAHLDDAIALAAAAGAAGAIARRRPWLAVVLLAVAAGAKPWAIMFAPLALAVPGRDALRRLAALAGLVLVGWLPFVIDEPGTVHAAASFKITNATSSALRALGFANATTPAWVRPAQVLFGLAAAALRVRTGRWHAVLMATVAIRLVLDPAVHHYYTAGLVVGVLLWEGIARPHRVPVVTMLSAVACEATSGAPHYPALAGVIRLLFLVALVILAARTAPMPRRGTAAAPGTDRRTAMGRVRARAGRRPLALRRRARPATFP</sequence>
<evidence type="ECO:0000313" key="5">
    <source>
        <dbReference type="EMBL" id="CAB5022674.1"/>
    </source>
</evidence>
<evidence type="ECO:0000256" key="2">
    <source>
        <dbReference type="SAM" id="Phobius"/>
    </source>
</evidence>
<evidence type="ECO:0000256" key="1">
    <source>
        <dbReference type="SAM" id="MobiDB-lite"/>
    </source>
</evidence>
<feature type="region of interest" description="Disordered" evidence="1">
    <location>
        <begin position="274"/>
        <end position="295"/>
    </location>
</feature>
<evidence type="ECO:0000313" key="3">
    <source>
        <dbReference type="EMBL" id="CAB4737312.1"/>
    </source>
</evidence>
<evidence type="ECO:0000313" key="4">
    <source>
        <dbReference type="EMBL" id="CAB4912834.1"/>
    </source>
</evidence>
<protein>
    <submittedName>
        <fullName evidence="5">Unannotated protein</fullName>
    </submittedName>
</protein>
<accession>A0A6J7R420</accession>
<dbReference type="EMBL" id="CAFBOS010000257">
    <property type="protein sequence ID" value="CAB5022674.1"/>
    <property type="molecule type" value="Genomic_DNA"/>
</dbReference>
<feature type="transmembrane region" description="Helical" evidence="2">
    <location>
        <begin position="108"/>
        <end position="128"/>
    </location>
</feature>
<keyword evidence="2" id="KW-0472">Membrane</keyword>
<dbReference type="EMBL" id="CAEZYR010000025">
    <property type="protein sequence ID" value="CAB4737312.1"/>
    <property type="molecule type" value="Genomic_DNA"/>
</dbReference>
<gene>
    <name evidence="3" type="ORF">UFOPK2754_00914</name>
    <name evidence="4" type="ORF">UFOPK3543_01622</name>
    <name evidence="5" type="ORF">UFOPK3967_02861</name>
</gene>
<keyword evidence="2" id="KW-0812">Transmembrane</keyword>
<dbReference type="AlphaFoldDB" id="A0A6J7R420"/>